<evidence type="ECO:0000256" key="1">
    <source>
        <dbReference type="ARBA" id="ARBA00009437"/>
    </source>
</evidence>
<keyword evidence="2" id="KW-0805">Transcription regulation</keyword>
<dbReference type="CDD" id="cd05466">
    <property type="entry name" value="PBP2_LTTR_substrate"/>
    <property type="match status" value="1"/>
</dbReference>
<reference evidence="6 7" key="1">
    <citation type="journal article" date="2015" name="Genome Announc.">
        <title>Expanding the biotechnology potential of lactobacilli through comparative genomics of 213 strains and associated genera.</title>
        <authorList>
            <person name="Sun Z."/>
            <person name="Harris H.M."/>
            <person name="McCann A."/>
            <person name="Guo C."/>
            <person name="Argimon S."/>
            <person name="Zhang W."/>
            <person name="Yang X."/>
            <person name="Jeffery I.B."/>
            <person name="Cooney J.C."/>
            <person name="Kagawa T.F."/>
            <person name="Liu W."/>
            <person name="Song Y."/>
            <person name="Salvetti E."/>
            <person name="Wrobel A."/>
            <person name="Rasinkangas P."/>
            <person name="Parkhill J."/>
            <person name="Rea M.C."/>
            <person name="O'Sullivan O."/>
            <person name="Ritari J."/>
            <person name="Douillard F.P."/>
            <person name="Paul Ross R."/>
            <person name="Yang R."/>
            <person name="Briner A.E."/>
            <person name="Felis G.E."/>
            <person name="de Vos W.M."/>
            <person name="Barrangou R."/>
            <person name="Klaenhammer T.R."/>
            <person name="Caufield P.W."/>
            <person name="Cui Y."/>
            <person name="Zhang H."/>
            <person name="O'Toole P.W."/>
        </authorList>
    </citation>
    <scope>NUCLEOTIDE SEQUENCE [LARGE SCALE GENOMIC DNA]</scope>
    <source>
        <strain evidence="6 7">DSM 20634</strain>
    </source>
</reference>
<dbReference type="Gene3D" id="3.40.190.290">
    <property type="match status" value="1"/>
</dbReference>
<dbReference type="InterPro" id="IPR036390">
    <property type="entry name" value="WH_DNA-bd_sf"/>
</dbReference>
<accession>A0A0R2A0S8</accession>
<proteinExistence type="inferred from homology"/>
<dbReference type="GO" id="GO:0032993">
    <property type="term" value="C:protein-DNA complex"/>
    <property type="evidence" value="ECO:0007669"/>
    <property type="project" value="TreeGrafter"/>
</dbReference>
<organism evidence="6 7">
    <name type="scientific">Paucilactobacillus vaccinostercus DSM 20634</name>
    <dbReference type="NCBI Taxonomy" id="1423813"/>
    <lineage>
        <taxon>Bacteria</taxon>
        <taxon>Bacillati</taxon>
        <taxon>Bacillota</taxon>
        <taxon>Bacilli</taxon>
        <taxon>Lactobacillales</taxon>
        <taxon>Lactobacillaceae</taxon>
        <taxon>Paucilactobacillus</taxon>
    </lineage>
</organism>
<keyword evidence="7" id="KW-1185">Reference proteome</keyword>
<keyword evidence="4" id="KW-0804">Transcription</keyword>
<dbReference type="PROSITE" id="PS50931">
    <property type="entry name" value="HTH_LYSR"/>
    <property type="match status" value="1"/>
</dbReference>
<sequence>MFITQATVSKHIQSLEKGLDTQLFSREHRQITLTEAGQLALPLAQKIIADEQQLLTQLQQHKKDEQLTLNIRAIPSISRYQVFNLMPAFQKAYPKINLTFAEDEGQGLINALDQKRADIIFLRLFTPLPDQYEVLLSATDQFVVVLPKTHPLAQKETINITELKNDPFLLLDELTQLYDPILAMAQQAGFSPKISYKGKRIDLILDMINRNMGVSIMMEKSMDLYDFPSVVMRPLEETVTSTLAFVKRKDHHTTATQLFWDFCQQHQPQDNPITEA</sequence>
<dbReference type="Proteomes" id="UP000051733">
    <property type="component" value="Unassembled WGS sequence"/>
</dbReference>
<feature type="domain" description="HTH lysR-type" evidence="5">
    <location>
        <begin position="1"/>
        <end position="34"/>
    </location>
</feature>
<comment type="similarity">
    <text evidence="1">Belongs to the LysR transcriptional regulatory family.</text>
</comment>
<dbReference type="PANTHER" id="PTHR30346:SF0">
    <property type="entry name" value="HCA OPERON TRANSCRIPTIONAL ACTIVATOR HCAR"/>
    <property type="match status" value="1"/>
</dbReference>
<evidence type="ECO:0000256" key="2">
    <source>
        <dbReference type="ARBA" id="ARBA00023015"/>
    </source>
</evidence>
<gene>
    <name evidence="6" type="ORF">FC26_GL000248</name>
</gene>
<comment type="caution">
    <text evidence="6">The sequence shown here is derived from an EMBL/GenBank/DDBJ whole genome shotgun (WGS) entry which is preliminary data.</text>
</comment>
<dbReference type="Gene3D" id="1.10.10.10">
    <property type="entry name" value="Winged helix-like DNA-binding domain superfamily/Winged helix DNA-binding domain"/>
    <property type="match status" value="1"/>
</dbReference>
<dbReference type="PANTHER" id="PTHR30346">
    <property type="entry name" value="TRANSCRIPTIONAL DUAL REGULATOR HCAR-RELATED"/>
    <property type="match status" value="1"/>
</dbReference>
<dbReference type="OrthoDB" id="119203at2"/>
<dbReference type="STRING" id="1423813.FC26_GL000248"/>
<protein>
    <submittedName>
        <fullName evidence="6">LysR family transcriptional regulator</fullName>
    </submittedName>
</protein>
<dbReference type="Pfam" id="PF03466">
    <property type="entry name" value="LysR_substrate"/>
    <property type="match status" value="1"/>
</dbReference>
<dbReference type="InterPro" id="IPR036388">
    <property type="entry name" value="WH-like_DNA-bd_sf"/>
</dbReference>
<evidence type="ECO:0000313" key="7">
    <source>
        <dbReference type="Proteomes" id="UP000051733"/>
    </source>
</evidence>
<evidence type="ECO:0000256" key="4">
    <source>
        <dbReference type="ARBA" id="ARBA00023163"/>
    </source>
</evidence>
<dbReference type="EMBL" id="AYYY01000061">
    <property type="protein sequence ID" value="KRM60766.1"/>
    <property type="molecule type" value="Genomic_DNA"/>
</dbReference>
<evidence type="ECO:0000313" key="6">
    <source>
        <dbReference type="EMBL" id="KRM60766.1"/>
    </source>
</evidence>
<dbReference type="GO" id="GO:0003677">
    <property type="term" value="F:DNA binding"/>
    <property type="evidence" value="ECO:0007669"/>
    <property type="project" value="UniProtKB-KW"/>
</dbReference>
<dbReference type="Pfam" id="PF00126">
    <property type="entry name" value="HTH_1"/>
    <property type="match status" value="1"/>
</dbReference>
<dbReference type="PATRIC" id="fig|1423813.3.peg.257"/>
<dbReference type="InterPro" id="IPR000847">
    <property type="entry name" value="LysR_HTH_N"/>
</dbReference>
<evidence type="ECO:0000259" key="5">
    <source>
        <dbReference type="PROSITE" id="PS50931"/>
    </source>
</evidence>
<dbReference type="InterPro" id="IPR005119">
    <property type="entry name" value="LysR_subst-bd"/>
</dbReference>
<dbReference type="SUPFAM" id="SSF53850">
    <property type="entry name" value="Periplasmic binding protein-like II"/>
    <property type="match status" value="1"/>
</dbReference>
<evidence type="ECO:0000256" key="3">
    <source>
        <dbReference type="ARBA" id="ARBA00023125"/>
    </source>
</evidence>
<dbReference type="GO" id="GO:0003700">
    <property type="term" value="F:DNA-binding transcription factor activity"/>
    <property type="evidence" value="ECO:0007669"/>
    <property type="project" value="InterPro"/>
</dbReference>
<dbReference type="SUPFAM" id="SSF46785">
    <property type="entry name" value="Winged helix' DNA-binding domain"/>
    <property type="match status" value="1"/>
</dbReference>
<name>A0A0R2A0S8_9LACO</name>
<keyword evidence="3" id="KW-0238">DNA-binding</keyword>
<dbReference type="AlphaFoldDB" id="A0A0R2A0S8"/>